<reference evidence="2 3" key="1">
    <citation type="journal article" date="2014" name="Science">
        <title>Plant genetics. Early allopolyploid evolution in the post-Neolithic Brassica napus oilseed genome.</title>
        <authorList>
            <person name="Chalhoub B."/>
            <person name="Denoeud F."/>
            <person name="Liu S."/>
            <person name="Parkin I.A."/>
            <person name="Tang H."/>
            <person name="Wang X."/>
            <person name="Chiquet J."/>
            <person name="Belcram H."/>
            <person name="Tong C."/>
            <person name="Samans B."/>
            <person name="Correa M."/>
            <person name="Da Silva C."/>
            <person name="Just J."/>
            <person name="Falentin C."/>
            <person name="Koh C.S."/>
            <person name="Le Clainche I."/>
            <person name="Bernard M."/>
            <person name="Bento P."/>
            <person name="Noel B."/>
            <person name="Labadie K."/>
            <person name="Alberti A."/>
            <person name="Charles M."/>
            <person name="Arnaud D."/>
            <person name="Guo H."/>
            <person name="Daviaud C."/>
            <person name="Alamery S."/>
            <person name="Jabbari K."/>
            <person name="Zhao M."/>
            <person name="Edger P.P."/>
            <person name="Chelaifa H."/>
            <person name="Tack D."/>
            <person name="Lassalle G."/>
            <person name="Mestiri I."/>
            <person name="Schnel N."/>
            <person name="Le Paslier M.C."/>
            <person name="Fan G."/>
            <person name="Renault V."/>
            <person name="Bayer P.E."/>
            <person name="Golicz A.A."/>
            <person name="Manoli S."/>
            <person name="Lee T.H."/>
            <person name="Thi V.H."/>
            <person name="Chalabi S."/>
            <person name="Hu Q."/>
            <person name="Fan C."/>
            <person name="Tollenaere R."/>
            <person name="Lu Y."/>
            <person name="Battail C."/>
            <person name="Shen J."/>
            <person name="Sidebottom C.H."/>
            <person name="Wang X."/>
            <person name="Canaguier A."/>
            <person name="Chauveau A."/>
            <person name="Berard A."/>
            <person name="Deniot G."/>
            <person name="Guan M."/>
            <person name="Liu Z."/>
            <person name="Sun F."/>
            <person name="Lim Y.P."/>
            <person name="Lyons E."/>
            <person name="Town C.D."/>
            <person name="Bancroft I."/>
            <person name="Wang X."/>
            <person name="Meng J."/>
            <person name="Ma J."/>
            <person name="Pires J.C."/>
            <person name="King G.J."/>
            <person name="Brunel D."/>
            <person name="Delourme R."/>
            <person name="Renard M."/>
            <person name="Aury J.M."/>
            <person name="Adams K.L."/>
            <person name="Batley J."/>
            <person name="Snowdon R.J."/>
            <person name="Tost J."/>
            <person name="Edwards D."/>
            <person name="Zhou Y."/>
            <person name="Hua W."/>
            <person name="Sharpe A.G."/>
            <person name="Paterson A.H."/>
            <person name="Guan C."/>
            <person name="Wincker P."/>
        </authorList>
    </citation>
    <scope>NUCLEOTIDE SEQUENCE [LARGE SCALE GENOMIC DNA]</scope>
    <source>
        <strain evidence="3">cv. Darmor-bzh</strain>
    </source>
</reference>
<dbReference type="FunFam" id="3.30.70.1170:FF:000009">
    <property type="entry name" value="Nucleolar protein-like"/>
    <property type="match status" value="1"/>
</dbReference>
<dbReference type="PRINTS" id="PR02012">
    <property type="entry name" value="RCMTNOP2"/>
</dbReference>
<dbReference type="STRING" id="3708.A0A078J6M8"/>
<dbReference type="PANTHER" id="PTHR22807">
    <property type="entry name" value="NOP2 YEAST -RELATED NOL1/NOP2/FMU SUN DOMAIN-CONTAINING"/>
    <property type="match status" value="1"/>
</dbReference>
<organism evidence="2 3">
    <name type="scientific">Brassica napus</name>
    <name type="common">Rape</name>
    <dbReference type="NCBI Taxonomy" id="3708"/>
    <lineage>
        <taxon>Eukaryota</taxon>
        <taxon>Viridiplantae</taxon>
        <taxon>Streptophyta</taxon>
        <taxon>Embryophyta</taxon>
        <taxon>Tracheophyta</taxon>
        <taxon>Spermatophyta</taxon>
        <taxon>Magnoliopsida</taxon>
        <taxon>eudicotyledons</taxon>
        <taxon>Gunneridae</taxon>
        <taxon>Pentapetalae</taxon>
        <taxon>rosids</taxon>
        <taxon>malvids</taxon>
        <taxon>Brassicales</taxon>
        <taxon>Brassicaceae</taxon>
        <taxon>Brassiceae</taxon>
        <taxon>Brassica</taxon>
    </lineage>
</organism>
<keyword evidence="3" id="KW-1185">Reference proteome</keyword>
<evidence type="ECO:0000313" key="2">
    <source>
        <dbReference type="EMBL" id="CDY62126.1"/>
    </source>
</evidence>
<feature type="region of interest" description="Disordered" evidence="1">
    <location>
        <begin position="21"/>
        <end position="71"/>
    </location>
</feature>
<dbReference type="SMR" id="A0A078J6M8"/>
<gene>
    <name evidence="2" type="primary">BnaC08g47350D</name>
    <name evidence="2" type="ORF">GSBRNA2T00035982001</name>
</gene>
<dbReference type="AlphaFoldDB" id="A0A078J6M8"/>
<feature type="compositionally biased region" description="Basic and acidic residues" evidence="1">
    <location>
        <begin position="21"/>
        <end position="35"/>
    </location>
</feature>
<dbReference type="GO" id="GO:0001510">
    <property type="term" value="P:RNA methylation"/>
    <property type="evidence" value="ECO:0007669"/>
    <property type="project" value="InterPro"/>
</dbReference>
<dbReference type="InterPro" id="IPR023267">
    <property type="entry name" value="RCMT"/>
</dbReference>
<protein>
    <submittedName>
        <fullName evidence="2">BnaC08g47350D protein</fullName>
    </submittedName>
</protein>
<dbReference type="Gene3D" id="3.30.70.1170">
    <property type="entry name" value="Sun protein, domain 3"/>
    <property type="match status" value="1"/>
</dbReference>
<dbReference type="Proteomes" id="UP000028999">
    <property type="component" value="Unassembled WGS sequence"/>
</dbReference>
<evidence type="ECO:0000256" key="1">
    <source>
        <dbReference type="SAM" id="MobiDB-lite"/>
    </source>
</evidence>
<name>A0A078J6M8_BRANA</name>
<dbReference type="InterPro" id="IPR023273">
    <property type="entry name" value="RCMT_NOP2"/>
</dbReference>
<dbReference type="Gramene" id="CDY62126">
    <property type="protein sequence ID" value="CDY62126"/>
    <property type="gene ID" value="GSBRNA2T00035982001"/>
</dbReference>
<dbReference type="EMBL" id="LK034102">
    <property type="protein sequence ID" value="CDY62126.1"/>
    <property type="molecule type" value="Genomic_DNA"/>
</dbReference>
<proteinExistence type="predicted"/>
<accession>A0A078J6M8</accession>
<dbReference type="PANTHER" id="PTHR22807:SF75">
    <property type="entry name" value="25S RRNA (CYTOSINE-C(5))-METHYLTRANSFERASE NOP2A"/>
    <property type="match status" value="1"/>
</dbReference>
<dbReference type="PaxDb" id="3708-A0A078J6M8"/>
<evidence type="ECO:0000313" key="3">
    <source>
        <dbReference type="Proteomes" id="UP000028999"/>
    </source>
</evidence>
<sequence>MASQLPAMYSSSQTIFIDRAKAKEEEDADAEHLGFNKEVGPSEESEHDTFRLPTEEELEEESRGPPDLPLPQSRIKEIVRALSNFNGLRPKGASRKDCAEQLKSDLASYYGYSLLIGTLFELFLPVELMEIKLMEIIDAFDKQRPSSIWTNTLKTRRRDLADVLLNRGVNPDPLSKWSKLGLVVYDSQVPIGATPEYLAGYYMVSDLLTRACSDFGKPVMSRKEEHLWG</sequence>
<dbReference type="GO" id="GO:0008173">
    <property type="term" value="F:RNA methyltransferase activity"/>
    <property type="evidence" value="ECO:0007669"/>
    <property type="project" value="InterPro"/>
</dbReference>
<dbReference type="OMA" id="KWSKVIY"/>